<sequence length="174" mass="18022">MRLSILLPVFISSSLAAANTLNVTVLGARNNRSTLECWALEPGFKTSTESGTAGSMSLNLGPLGGKSAGNSTYAVIPAKFDGGRHNAPTPQWVVFLSGLAHITLPNSTLEAYIPGGKNGAILALDTADVSTLGHITTYPSQETTVALEIPLGDEGVPGHRVLHVGACRDGEMLV</sequence>
<organism evidence="2 3">
    <name type="scientific">Byssochlamys spectabilis</name>
    <name type="common">Paecilomyces variotii</name>
    <dbReference type="NCBI Taxonomy" id="264951"/>
    <lineage>
        <taxon>Eukaryota</taxon>
        <taxon>Fungi</taxon>
        <taxon>Dikarya</taxon>
        <taxon>Ascomycota</taxon>
        <taxon>Pezizomycotina</taxon>
        <taxon>Eurotiomycetes</taxon>
        <taxon>Eurotiomycetidae</taxon>
        <taxon>Eurotiales</taxon>
        <taxon>Thermoascaceae</taxon>
        <taxon>Paecilomyces</taxon>
    </lineage>
</organism>
<gene>
    <name evidence="2" type="ORF">C8Q69DRAFT_469032</name>
</gene>
<reference evidence="2 3" key="1">
    <citation type="journal article" date="2018" name="Front. Microbiol.">
        <title>Genomic and genetic insights into a cosmopolitan fungus, Paecilomyces variotii (Eurotiales).</title>
        <authorList>
            <person name="Urquhart A.S."/>
            <person name="Mondo S.J."/>
            <person name="Makela M.R."/>
            <person name="Hane J.K."/>
            <person name="Wiebenga A."/>
            <person name="He G."/>
            <person name="Mihaltcheva S."/>
            <person name="Pangilinan J."/>
            <person name="Lipzen A."/>
            <person name="Barry K."/>
            <person name="de Vries R.P."/>
            <person name="Grigoriev I.V."/>
            <person name="Idnurm A."/>
        </authorList>
    </citation>
    <scope>NUCLEOTIDE SEQUENCE [LARGE SCALE GENOMIC DNA]</scope>
    <source>
        <strain evidence="2 3">CBS 101075</strain>
    </source>
</reference>
<keyword evidence="1" id="KW-0732">Signal</keyword>
<evidence type="ECO:0000313" key="3">
    <source>
        <dbReference type="Proteomes" id="UP000283841"/>
    </source>
</evidence>
<evidence type="ECO:0000256" key="1">
    <source>
        <dbReference type="SAM" id="SignalP"/>
    </source>
</evidence>
<accession>A0A443HTI9</accession>
<dbReference type="Proteomes" id="UP000283841">
    <property type="component" value="Unassembled WGS sequence"/>
</dbReference>
<keyword evidence="3" id="KW-1185">Reference proteome</keyword>
<evidence type="ECO:0008006" key="4">
    <source>
        <dbReference type="Google" id="ProtNLM"/>
    </source>
</evidence>
<dbReference type="EMBL" id="RCNU01000006">
    <property type="protein sequence ID" value="RWQ95125.1"/>
    <property type="molecule type" value="Genomic_DNA"/>
</dbReference>
<dbReference type="RefSeq" id="XP_028484770.1">
    <property type="nucleotide sequence ID" value="XM_028630729.1"/>
</dbReference>
<protein>
    <recommendedName>
        <fullName evidence="4">Small secreted protein</fullName>
    </recommendedName>
</protein>
<dbReference type="GeneID" id="39600006"/>
<proteinExistence type="predicted"/>
<name>A0A443HTI9_BYSSP</name>
<dbReference type="AlphaFoldDB" id="A0A443HTI9"/>
<comment type="caution">
    <text evidence="2">The sequence shown here is derived from an EMBL/GenBank/DDBJ whole genome shotgun (WGS) entry which is preliminary data.</text>
</comment>
<dbReference type="VEuPathDB" id="FungiDB:C8Q69DRAFT_469032"/>
<feature type="chain" id="PRO_5019298950" description="Small secreted protein" evidence="1">
    <location>
        <begin position="17"/>
        <end position="174"/>
    </location>
</feature>
<feature type="signal peptide" evidence="1">
    <location>
        <begin position="1"/>
        <end position="16"/>
    </location>
</feature>
<evidence type="ECO:0000313" key="2">
    <source>
        <dbReference type="EMBL" id="RWQ95125.1"/>
    </source>
</evidence>